<dbReference type="GO" id="GO:0032934">
    <property type="term" value="F:sterol binding"/>
    <property type="evidence" value="ECO:0007669"/>
    <property type="project" value="TreeGrafter"/>
</dbReference>
<evidence type="ECO:0000313" key="7">
    <source>
        <dbReference type="Proteomes" id="UP000785679"/>
    </source>
</evidence>
<name>A0A8J8SX93_HALGN</name>
<evidence type="ECO:0000256" key="5">
    <source>
        <dbReference type="SAM" id="MobiDB-lite"/>
    </source>
</evidence>
<proteinExistence type="inferred from homology"/>
<dbReference type="GO" id="GO:0016020">
    <property type="term" value="C:membrane"/>
    <property type="evidence" value="ECO:0007669"/>
    <property type="project" value="TreeGrafter"/>
</dbReference>
<comment type="caution">
    <text evidence="6">The sequence shown here is derived from an EMBL/GenBank/DDBJ whole genome shotgun (WGS) entry which is preliminary data.</text>
</comment>
<dbReference type="SUPFAM" id="SSF144000">
    <property type="entry name" value="Oxysterol-binding protein-like"/>
    <property type="match status" value="1"/>
</dbReference>
<evidence type="ECO:0000256" key="3">
    <source>
        <dbReference type="RuleBase" id="RU003844"/>
    </source>
</evidence>
<keyword evidence="4" id="KW-0175">Coiled coil</keyword>
<evidence type="ECO:0000313" key="6">
    <source>
        <dbReference type="EMBL" id="TNV74207.1"/>
    </source>
</evidence>
<dbReference type="EMBL" id="RRYP01017287">
    <property type="protein sequence ID" value="TNV74207.1"/>
    <property type="molecule type" value="Genomic_DNA"/>
</dbReference>
<dbReference type="Gene3D" id="2.40.160.120">
    <property type="match status" value="1"/>
</dbReference>
<sequence length="410" mass="47756">MIHEREDNKQEGEEEDEDAQECRMILPALKPPDQKVSVWKVIKDAVGKDLSRFCVPVYFNEPISMLQKVSEIMEYEQLLVNACRPENAQNSIKRILYVSSFAIAQYKCSDHRTNKPFNPILGETFEFLTPQFKYFSEQVCHHPPISACYANSDCYEFWMNTNMKTQFWGKSLEVKPLGYQHVRLHVPMPDGSKKVEHYIVERVSSSVNNLIFGEMYVEHTGVMTVKNLSNGDTCQVEFKKRGWSGKGAYEVEGSAFNAANPSVKQAKIWGKWTETLTIQFQGQPEELIWTANPLPPQSASMYHFTYFTLQLNFLPPQLVSKLPPTDSRLRPDQRALECGDLVKASDEKARLEDKQRKMRKERETQGREYQSKYFEEYFDEESGEKGYRYGIRDYWQDRSKGEFSHLEDIF</sequence>
<keyword evidence="7" id="KW-1185">Reference proteome</keyword>
<evidence type="ECO:0000256" key="2">
    <source>
        <dbReference type="ARBA" id="ARBA00022553"/>
    </source>
</evidence>
<keyword evidence="2" id="KW-0597">Phosphoprotein</keyword>
<dbReference type="InterPro" id="IPR018494">
    <property type="entry name" value="Oxysterol-bd_CS"/>
</dbReference>
<dbReference type="Proteomes" id="UP000785679">
    <property type="component" value="Unassembled WGS sequence"/>
</dbReference>
<evidence type="ECO:0000256" key="1">
    <source>
        <dbReference type="ARBA" id="ARBA00008842"/>
    </source>
</evidence>
<accession>A0A8J8SX93</accession>
<dbReference type="FunFam" id="2.40.160.120:FF:000001">
    <property type="entry name" value="Oxysterol-binding protein"/>
    <property type="match status" value="1"/>
</dbReference>
<feature type="compositionally biased region" description="Basic and acidic residues" evidence="5">
    <location>
        <begin position="1"/>
        <end position="11"/>
    </location>
</feature>
<dbReference type="InterPro" id="IPR037239">
    <property type="entry name" value="OSBP_sf"/>
</dbReference>
<protein>
    <recommendedName>
        <fullName evidence="8">Oxysterol-binding protein</fullName>
    </recommendedName>
</protein>
<dbReference type="GO" id="GO:0120009">
    <property type="term" value="P:intermembrane lipid transfer"/>
    <property type="evidence" value="ECO:0007669"/>
    <property type="project" value="UniProtKB-ARBA"/>
</dbReference>
<evidence type="ECO:0000256" key="4">
    <source>
        <dbReference type="SAM" id="Coils"/>
    </source>
</evidence>
<comment type="similarity">
    <text evidence="1 3">Belongs to the OSBP family.</text>
</comment>
<reference evidence="6" key="1">
    <citation type="submission" date="2019-06" db="EMBL/GenBank/DDBJ databases">
        <authorList>
            <person name="Zheng W."/>
        </authorList>
    </citation>
    <scope>NUCLEOTIDE SEQUENCE</scope>
    <source>
        <strain evidence="6">QDHG01</strain>
    </source>
</reference>
<dbReference type="OrthoDB" id="309527at2759"/>
<feature type="coiled-coil region" evidence="4">
    <location>
        <begin position="341"/>
        <end position="368"/>
    </location>
</feature>
<organism evidence="6 7">
    <name type="scientific">Halteria grandinella</name>
    <dbReference type="NCBI Taxonomy" id="5974"/>
    <lineage>
        <taxon>Eukaryota</taxon>
        <taxon>Sar</taxon>
        <taxon>Alveolata</taxon>
        <taxon>Ciliophora</taxon>
        <taxon>Intramacronucleata</taxon>
        <taxon>Spirotrichea</taxon>
        <taxon>Stichotrichia</taxon>
        <taxon>Sporadotrichida</taxon>
        <taxon>Halteriidae</taxon>
        <taxon>Halteria</taxon>
    </lineage>
</organism>
<feature type="region of interest" description="Disordered" evidence="5">
    <location>
        <begin position="1"/>
        <end position="20"/>
    </location>
</feature>
<dbReference type="InterPro" id="IPR000648">
    <property type="entry name" value="Oxysterol-bd"/>
</dbReference>
<dbReference type="Pfam" id="PF01237">
    <property type="entry name" value="Oxysterol_BP"/>
    <property type="match status" value="1"/>
</dbReference>
<dbReference type="PROSITE" id="PS01013">
    <property type="entry name" value="OSBP"/>
    <property type="match status" value="1"/>
</dbReference>
<dbReference type="PANTHER" id="PTHR10972:SF205">
    <property type="entry name" value="OXYSTEROL-BINDING PROTEIN 1"/>
    <property type="match status" value="1"/>
</dbReference>
<dbReference type="AlphaFoldDB" id="A0A8J8SX93"/>
<dbReference type="Gene3D" id="3.30.70.3490">
    <property type="match status" value="1"/>
</dbReference>
<evidence type="ECO:0008006" key="8">
    <source>
        <dbReference type="Google" id="ProtNLM"/>
    </source>
</evidence>
<gene>
    <name evidence="6" type="ORF">FGO68_gene9680</name>
</gene>
<dbReference type="PANTHER" id="PTHR10972">
    <property type="entry name" value="OXYSTEROL-BINDING PROTEIN-RELATED"/>
    <property type="match status" value="1"/>
</dbReference>
<dbReference type="GO" id="GO:0005829">
    <property type="term" value="C:cytosol"/>
    <property type="evidence" value="ECO:0007669"/>
    <property type="project" value="TreeGrafter"/>
</dbReference>